<dbReference type="eggNOG" id="COG1721">
    <property type="taxonomic scope" value="Bacteria"/>
</dbReference>
<feature type="domain" description="DUF58" evidence="2">
    <location>
        <begin position="293"/>
        <end position="371"/>
    </location>
</feature>
<keyword evidence="1" id="KW-0472">Membrane</keyword>
<evidence type="ECO:0000313" key="3">
    <source>
        <dbReference type="EMBL" id="ADY59546.1"/>
    </source>
</evidence>
<dbReference type="EMBL" id="CP002546">
    <property type="protein sequence ID" value="ADY59546.1"/>
    <property type="molecule type" value="Genomic_DNA"/>
</dbReference>
<dbReference type="RefSeq" id="WP_013628273.1">
    <property type="nucleotide sequence ID" value="NC_015174.1"/>
</dbReference>
<feature type="transmembrane region" description="Helical" evidence="1">
    <location>
        <begin position="97"/>
        <end position="117"/>
    </location>
</feature>
<proteinExistence type="predicted"/>
<feature type="transmembrane region" description="Helical" evidence="1">
    <location>
        <begin position="42"/>
        <end position="59"/>
    </location>
</feature>
<dbReference type="HOGENOM" id="CLU_562440_0_0_0"/>
<sequence length="485" mass="55392">MNKTESNNLPLLALSALAILCGLGLLLFELITGTFYQALPSFALWGMYLVLLLMSVWGLKTWLELQSGTFSTFSRWGARLFGLGDYRKPQAHNLFRLPAEGQVYVVMLTIMLLGALFGKTNTLMLIFALMAGPFIVNGGITFGMTRRLEIKRSLPGRVMRGEPTSVDITIFNRKRFVSSCLVAVEDRIVGPREMLNGKLMFALVPARDSRTGRYQIRFMQRGRYRLGPTRITSRFPLGIVERGRQTELYDEVLVYPRIGFIAQWWLRRLTDGQEASRTAQGQTGAHHDEFHRIREYRAGDELRSIHWKTSARRNELMVKEYRQNRDRRMLLILDLWQPKEPKDGTPQTATPQERVELAVSLAATMAWGYIQECGTRQLDYVCFGKERQRWLGSQREEVPETLLDQFAVAEAGREFTLNELEEEVLLRQSASTRTVLITTRRQKDFVAALSKASPDAARTWQGLNIIEADPTLTAEFFQPNPIEGT</sequence>
<evidence type="ECO:0000256" key="1">
    <source>
        <dbReference type="SAM" id="Phobius"/>
    </source>
</evidence>
<accession>F0SHR6</accession>
<keyword evidence="1" id="KW-1133">Transmembrane helix</keyword>
<dbReference type="PANTHER" id="PTHR34351:SF1">
    <property type="entry name" value="SLR1927 PROTEIN"/>
    <property type="match status" value="1"/>
</dbReference>
<dbReference type="PANTHER" id="PTHR34351">
    <property type="entry name" value="SLR1927 PROTEIN-RELATED"/>
    <property type="match status" value="1"/>
</dbReference>
<evidence type="ECO:0000313" key="4">
    <source>
        <dbReference type="Proteomes" id="UP000006860"/>
    </source>
</evidence>
<dbReference type="Pfam" id="PF01882">
    <property type="entry name" value="DUF58"/>
    <property type="match status" value="1"/>
</dbReference>
<dbReference type="AlphaFoldDB" id="F0SHR6"/>
<gene>
    <name evidence="3" type="ordered locus">Plabr_1937</name>
</gene>
<evidence type="ECO:0000259" key="2">
    <source>
        <dbReference type="Pfam" id="PF01882"/>
    </source>
</evidence>
<dbReference type="InterPro" id="IPR002881">
    <property type="entry name" value="DUF58"/>
</dbReference>
<reference evidence="4" key="1">
    <citation type="submission" date="2011-02" db="EMBL/GenBank/DDBJ databases">
        <title>The complete genome of Planctomyces brasiliensis DSM 5305.</title>
        <authorList>
            <person name="Lucas S."/>
            <person name="Copeland A."/>
            <person name="Lapidus A."/>
            <person name="Bruce D."/>
            <person name="Goodwin L."/>
            <person name="Pitluck S."/>
            <person name="Kyrpides N."/>
            <person name="Mavromatis K."/>
            <person name="Pagani I."/>
            <person name="Ivanova N."/>
            <person name="Ovchinnikova G."/>
            <person name="Lu M."/>
            <person name="Detter J.C."/>
            <person name="Han C."/>
            <person name="Land M."/>
            <person name="Hauser L."/>
            <person name="Markowitz V."/>
            <person name="Cheng J.-F."/>
            <person name="Hugenholtz P."/>
            <person name="Woyke T."/>
            <person name="Wu D."/>
            <person name="Tindall B."/>
            <person name="Pomrenke H.G."/>
            <person name="Brambilla E."/>
            <person name="Klenk H.-P."/>
            <person name="Eisen J.A."/>
        </authorList>
    </citation>
    <scope>NUCLEOTIDE SEQUENCE [LARGE SCALE GENOMIC DNA]</scope>
    <source>
        <strain evidence="4">ATCC 49424 / DSM 5305 / JCM 21570 / NBRC 103401 / IFAM 1448</strain>
    </source>
</reference>
<dbReference type="KEGG" id="pbs:Plabr_1937"/>
<organism evidence="3 4">
    <name type="scientific">Rubinisphaera brasiliensis (strain ATCC 49424 / DSM 5305 / JCM 21570 / IAM 15109 / NBRC 103401 / IFAM 1448)</name>
    <name type="common">Planctomyces brasiliensis</name>
    <dbReference type="NCBI Taxonomy" id="756272"/>
    <lineage>
        <taxon>Bacteria</taxon>
        <taxon>Pseudomonadati</taxon>
        <taxon>Planctomycetota</taxon>
        <taxon>Planctomycetia</taxon>
        <taxon>Planctomycetales</taxon>
        <taxon>Planctomycetaceae</taxon>
        <taxon>Rubinisphaera</taxon>
    </lineage>
</organism>
<keyword evidence="1" id="KW-0812">Transmembrane</keyword>
<protein>
    <recommendedName>
        <fullName evidence="2">DUF58 domain-containing protein</fullName>
    </recommendedName>
</protein>
<dbReference type="Proteomes" id="UP000006860">
    <property type="component" value="Chromosome"/>
</dbReference>
<dbReference type="OrthoDB" id="9812729at2"/>
<dbReference type="STRING" id="756272.Plabr_1937"/>
<feature type="transmembrane region" description="Helical" evidence="1">
    <location>
        <begin position="12"/>
        <end position="36"/>
    </location>
</feature>
<feature type="transmembrane region" description="Helical" evidence="1">
    <location>
        <begin position="123"/>
        <end position="144"/>
    </location>
</feature>
<keyword evidence="4" id="KW-1185">Reference proteome</keyword>
<name>F0SHR6_RUBBR</name>